<feature type="transmembrane region" description="Helical" evidence="1">
    <location>
        <begin position="6"/>
        <end position="24"/>
    </location>
</feature>
<organism evidence="3 4">
    <name type="scientific">Paenibacillus alvei</name>
    <name type="common">Bacillus alvei</name>
    <dbReference type="NCBI Taxonomy" id="44250"/>
    <lineage>
        <taxon>Bacteria</taxon>
        <taxon>Bacillati</taxon>
        <taxon>Bacillota</taxon>
        <taxon>Bacilli</taxon>
        <taxon>Bacillales</taxon>
        <taxon>Paenibacillaceae</taxon>
        <taxon>Paenibacillus</taxon>
    </lineage>
</organism>
<evidence type="ECO:0000313" key="4">
    <source>
        <dbReference type="Proteomes" id="UP000552038"/>
    </source>
</evidence>
<accession>A0AAP7A310</accession>
<dbReference type="Proteomes" id="UP001527181">
    <property type="component" value="Unassembled WGS sequence"/>
</dbReference>
<gene>
    <name evidence="3" type="ORF">HMI46_15475</name>
    <name evidence="2" type="ORF">M5X12_01720</name>
</gene>
<evidence type="ECO:0000313" key="5">
    <source>
        <dbReference type="Proteomes" id="UP001527181"/>
    </source>
</evidence>
<dbReference type="RefSeq" id="WP_005545381.1">
    <property type="nucleotide sequence ID" value="NZ_JABFOR010000019.1"/>
</dbReference>
<evidence type="ECO:0000313" key="3">
    <source>
        <dbReference type="EMBL" id="NOJ71953.1"/>
    </source>
</evidence>
<dbReference type="GeneID" id="94488784"/>
<reference evidence="2 5" key="2">
    <citation type="submission" date="2022-05" db="EMBL/GenBank/DDBJ databases">
        <title>Genome Sequencing of Bee-Associated Microbes.</title>
        <authorList>
            <person name="Dunlap C."/>
        </authorList>
    </citation>
    <scope>NUCLEOTIDE SEQUENCE [LARGE SCALE GENOMIC DNA]</scope>
    <source>
        <strain evidence="2 5">NRRL B-04010</strain>
    </source>
</reference>
<dbReference type="EMBL" id="JABFOR010000019">
    <property type="protein sequence ID" value="NOJ71953.1"/>
    <property type="molecule type" value="Genomic_DNA"/>
</dbReference>
<protein>
    <submittedName>
        <fullName evidence="3">Uncharacterized protein</fullName>
    </submittedName>
</protein>
<sequence>MATIILYMAYLLIPVLSFLFLFNLLDNNKKRTQYSVYYSSIMSAFCLIVFLSGQL</sequence>
<comment type="caution">
    <text evidence="3">The sequence shown here is derived from an EMBL/GenBank/DDBJ whole genome shotgun (WGS) entry which is preliminary data.</text>
</comment>
<keyword evidence="5" id="KW-1185">Reference proteome</keyword>
<name>A0AAP7A310_PAEAL</name>
<keyword evidence="1" id="KW-0812">Transmembrane</keyword>
<feature type="transmembrane region" description="Helical" evidence="1">
    <location>
        <begin position="36"/>
        <end position="53"/>
    </location>
</feature>
<keyword evidence="1" id="KW-1133">Transmembrane helix</keyword>
<dbReference type="EMBL" id="JAMDNP010000003">
    <property type="protein sequence ID" value="MCY9759281.1"/>
    <property type="molecule type" value="Genomic_DNA"/>
</dbReference>
<reference evidence="3 4" key="1">
    <citation type="submission" date="2020-05" db="EMBL/GenBank/DDBJ databases">
        <title>Whole genome sequencing and identification of novel metabolites from Paenibacillus alvei strain JR949.</title>
        <authorList>
            <person name="Rajendhran J."/>
            <person name="Sree Pranav P."/>
            <person name="Mahalakshmi B."/>
            <person name="Karthikeyan R."/>
        </authorList>
    </citation>
    <scope>NUCLEOTIDE SEQUENCE [LARGE SCALE GENOMIC DNA]</scope>
    <source>
        <strain evidence="3 4">JR949</strain>
    </source>
</reference>
<evidence type="ECO:0000313" key="2">
    <source>
        <dbReference type="EMBL" id="MCY9759281.1"/>
    </source>
</evidence>
<dbReference type="Proteomes" id="UP000552038">
    <property type="component" value="Unassembled WGS sequence"/>
</dbReference>
<dbReference type="AlphaFoldDB" id="A0AAP7A310"/>
<evidence type="ECO:0000256" key="1">
    <source>
        <dbReference type="SAM" id="Phobius"/>
    </source>
</evidence>
<proteinExistence type="predicted"/>
<keyword evidence="1" id="KW-0472">Membrane</keyword>